<proteinExistence type="predicted"/>
<dbReference type="Proteomes" id="UP000244722">
    <property type="component" value="Unassembled WGS sequence"/>
</dbReference>
<dbReference type="AlphaFoldDB" id="A0A2T6ZID2"/>
<dbReference type="EMBL" id="NESQ01000244">
    <property type="protein sequence ID" value="PUU75216.1"/>
    <property type="molecule type" value="Genomic_DNA"/>
</dbReference>
<protein>
    <submittedName>
        <fullName evidence="1">Uncharacterized protein</fullName>
    </submittedName>
</protein>
<comment type="caution">
    <text evidence="1">The sequence shown here is derived from an EMBL/GenBank/DDBJ whole genome shotgun (WGS) entry which is preliminary data.</text>
</comment>
<reference evidence="1 2" key="1">
    <citation type="submission" date="2017-04" db="EMBL/GenBank/DDBJ databases">
        <title>Draft genome sequence of Tuber borchii Vittad., a whitish edible truffle.</title>
        <authorList>
            <consortium name="DOE Joint Genome Institute"/>
            <person name="Murat C."/>
            <person name="Kuo A."/>
            <person name="Barry K.W."/>
            <person name="Clum A."/>
            <person name="Dockter R.B."/>
            <person name="Fauchery L."/>
            <person name="Iotti M."/>
            <person name="Kohler A."/>
            <person name="Labutti K."/>
            <person name="Lindquist E.A."/>
            <person name="Lipzen A."/>
            <person name="Ohm R.A."/>
            <person name="Wang M."/>
            <person name="Grigoriev I.V."/>
            <person name="Zambonelli A."/>
            <person name="Martin F.M."/>
        </authorList>
    </citation>
    <scope>NUCLEOTIDE SEQUENCE [LARGE SCALE GENOMIC DNA]</scope>
    <source>
        <strain evidence="1 2">Tbo3840</strain>
    </source>
</reference>
<name>A0A2T6ZID2_TUBBO</name>
<keyword evidence="2" id="KW-1185">Reference proteome</keyword>
<evidence type="ECO:0000313" key="2">
    <source>
        <dbReference type="Proteomes" id="UP000244722"/>
    </source>
</evidence>
<evidence type="ECO:0000313" key="1">
    <source>
        <dbReference type="EMBL" id="PUU75216.1"/>
    </source>
</evidence>
<accession>A0A2T6ZID2</accession>
<gene>
    <name evidence="1" type="ORF">B9Z19DRAFT_1131747</name>
</gene>
<sequence>MNAATKSPDHIFVTCPVPEVVAAMEDCFRRYLCIEGAIERDVASGAEAWDAKESVLICDRVLVAWGPSYAVSISMCAVVENIAIGGLGVLLHCE</sequence>
<organism evidence="1 2">
    <name type="scientific">Tuber borchii</name>
    <name type="common">White truffle</name>
    <dbReference type="NCBI Taxonomy" id="42251"/>
    <lineage>
        <taxon>Eukaryota</taxon>
        <taxon>Fungi</taxon>
        <taxon>Dikarya</taxon>
        <taxon>Ascomycota</taxon>
        <taxon>Pezizomycotina</taxon>
        <taxon>Pezizomycetes</taxon>
        <taxon>Pezizales</taxon>
        <taxon>Tuberaceae</taxon>
        <taxon>Tuber</taxon>
    </lineage>
</organism>